<dbReference type="OrthoDB" id="4540541at2"/>
<dbReference type="PATRIC" id="fig|1423778.4.peg.357"/>
<feature type="transmembrane region" description="Helical" evidence="1">
    <location>
        <begin position="103"/>
        <end position="121"/>
    </location>
</feature>
<feature type="transmembrane region" description="Helical" evidence="1">
    <location>
        <begin position="58"/>
        <end position="78"/>
    </location>
</feature>
<organism evidence="2 3">
    <name type="scientific">Paucilactobacillus oligofermentans DSM 15707 = LMG 22743</name>
    <dbReference type="NCBI Taxonomy" id="1423778"/>
    <lineage>
        <taxon>Bacteria</taxon>
        <taxon>Bacillati</taxon>
        <taxon>Bacillota</taxon>
        <taxon>Bacilli</taxon>
        <taxon>Lactobacillales</taxon>
        <taxon>Lactobacillaceae</taxon>
        <taxon>Paucilactobacillus</taxon>
    </lineage>
</organism>
<keyword evidence="1" id="KW-0812">Transmembrane</keyword>
<evidence type="ECO:0000256" key="1">
    <source>
        <dbReference type="SAM" id="Phobius"/>
    </source>
</evidence>
<keyword evidence="3" id="KW-1185">Reference proteome</keyword>
<feature type="transmembrane region" description="Helical" evidence="1">
    <location>
        <begin position="142"/>
        <end position="164"/>
    </location>
</feature>
<dbReference type="EMBL" id="AZFE01000003">
    <property type="protein sequence ID" value="KRL57865.1"/>
    <property type="molecule type" value="Genomic_DNA"/>
</dbReference>
<evidence type="ECO:0000313" key="3">
    <source>
        <dbReference type="Proteomes" id="UP000051697"/>
    </source>
</evidence>
<dbReference type="Proteomes" id="UP000051697">
    <property type="component" value="Unassembled WGS sequence"/>
</dbReference>
<gene>
    <name evidence="2" type="ORF">FC70_GL000338</name>
</gene>
<proteinExistence type="predicted"/>
<reference evidence="2 3" key="1">
    <citation type="journal article" date="2015" name="Genome Announc.">
        <title>Expanding the biotechnology potential of lactobacilli through comparative genomics of 213 strains and associated genera.</title>
        <authorList>
            <person name="Sun Z."/>
            <person name="Harris H.M."/>
            <person name="McCann A."/>
            <person name="Guo C."/>
            <person name="Argimon S."/>
            <person name="Zhang W."/>
            <person name="Yang X."/>
            <person name="Jeffery I.B."/>
            <person name="Cooney J.C."/>
            <person name="Kagawa T.F."/>
            <person name="Liu W."/>
            <person name="Song Y."/>
            <person name="Salvetti E."/>
            <person name="Wrobel A."/>
            <person name="Rasinkangas P."/>
            <person name="Parkhill J."/>
            <person name="Rea M.C."/>
            <person name="O'Sullivan O."/>
            <person name="Ritari J."/>
            <person name="Douillard F.P."/>
            <person name="Paul Ross R."/>
            <person name="Yang R."/>
            <person name="Briner A.E."/>
            <person name="Felis G.E."/>
            <person name="de Vos W.M."/>
            <person name="Barrangou R."/>
            <person name="Klaenhammer T.R."/>
            <person name="Caufield P.W."/>
            <person name="Cui Y."/>
            <person name="Zhang H."/>
            <person name="O'Toole P.W."/>
        </authorList>
    </citation>
    <scope>NUCLEOTIDE SEQUENCE [LARGE SCALE GENOMIC DNA]</scope>
    <source>
        <strain evidence="2 3">DSM 15707</strain>
    </source>
</reference>
<keyword evidence="1" id="KW-1133">Transmembrane helix</keyword>
<keyword evidence="1" id="KW-0472">Membrane</keyword>
<dbReference type="STRING" id="1423778.FC70_GL000338"/>
<sequence length="213" mass="25014">MQSISMQWKIRGFFLVDLIILIFLAKSPFNFLILNTFLGYIPIELAFQMKKIKSVKSWLFLLIFILWLGFYPNAPYLMTDLFHLSLLDPHDFSNGLLSNSPRMWLDFGLLMVSMFGALLLSTYQLNTISQRINQTFKIKLTWILPTILMLASAIGVYIGRFLRIHSLYLFLTPTWFFKQIINMWNLRMLFFVAIITIVQLAVLWLLKQIKTAD</sequence>
<dbReference type="InterPro" id="IPR009793">
    <property type="entry name" value="DUF1361"/>
</dbReference>
<comment type="caution">
    <text evidence="2">The sequence shown here is derived from an EMBL/GenBank/DDBJ whole genome shotgun (WGS) entry which is preliminary data.</text>
</comment>
<name>A0A0R1RNF3_9LACO</name>
<accession>A0A0R1RNF3</accession>
<dbReference type="RefSeq" id="WP_057889290.1">
    <property type="nucleotide sequence ID" value="NZ_AZFE01000003.1"/>
</dbReference>
<dbReference type="Pfam" id="PF07099">
    <property type="entry name" value="DUF1361"/>
    <property type="match status" value="1"/>
</dbReference>
<dbReference type="AlphaFoldDB" id="A0A0R1RNF3"/>
<feature type="transmembrane region" description="Helical" evidence="1">
    <location>
        <begin position="12"/>
        <end position="38"/>
    </location>
</feature>
<protein>
    <submittedName>
        <fullName evidence="2">Uncharacterized protein</fullName>
    </submittedName>
</protein>
<evidence type="ECO:0000313" key="2">
    <source>
        <dbReference type="EMBL" id="KRL57865.1"/>
    </source>
</evidence>
<dbReference type="KEGG" id="lol:LACOL_1355"/>
<feature type="transmembrane region" description="Helical" evidence="1">
    <location>
        <begin position="184"/>
        <end position="206"/>
    </location>
</feature>